<evidence type="ECO:0000256" key="3">
    <source>
        <dbReference type="ARBA" id="ARBA00022729"/>
    </source>
</evidence>
<organism evidence="6 7">
    <name type="scientific">Hypericibacter adhaerens</name>
    <dbReference type="NCBI Taxonomy" id="2602016"/>
    <lineage>
        <taxon>Bacteria</taxon>
        <taxon>Pseudomonadati</taxon>
        <taxon>Pseudomonadota</taxon>
        <taxon>Alphaproteobacteria</taxon>
        <taxon>Rhodospirillales</taxon>
        <taxon>Dongiaceae</taxon>
        <taxon>Hypericibacter</taxon>
    </lineage>
</organism>
<evidence type="ECO:0000313" key="6">
    <source>
        <dbReference type="EMBL" id="QEX24653.1"/>
    </source>
</evidence>
<dbReference type="Gene3D" id="3.40.50.2300">
    <property type="match status" value="2"/>
</dbReference>
<evidence type="ECO:0000256" key="4">
    <source>
        <dbReference type="SAM" id="SignalP"/>
    </source>
</evidence>
<evidence type="ECO:0000256" key="2">
    <source>
        <dbReference type="ARBA" id="ARBA00007639"/>
    </source>
</evidence>
<feature type="chain" id="PRO_5023823594" evidence="4">
    <location>
        <begin position="23"/>
        <end position="382"/>
    </location>
</feature>
<name>A0A5J6N782_9PROT</name>
<gene>
    <name evidence="6" type="ORF">FRZ61_45940</name>
</gene>
<dbReference type="EMBL" id="CP042582">
    <property type="protein sequence ID" value="QEX24653.1"/>
    <property type="molecule type" value="Genomic_DNA"/>
</dbReference>
<keyword evidence="3 4" id="KW-0732">Signal</keyword>
<keyword evidence="7" id="KW-1185">Reference proteome</keyword>
<feature type="signal peptide" evidence="4">
    <location>
        <begin position="1"/>
        <end position="22"/>
    </location>
</feature>
<dbReference type="Pfam" id="PF13407">
    <property type="entry name" value="Peripla_BP_4"/>
    <property type="match status" value="1"/>
</dbReference>
<dbReference type="AlphaFoldDB" id="A0A5J6N782"/>
<dbReference type="PANTHER" id="PTHR46847:SF1">
    <property type="entry name" value="D-ALLOSE-BINDING PERIPLASMIC PROTEIN-RELATED"/>
    <property type="match status" value="1"/>
</dbReference>
<dbReference type="Proteomes" id="UP000325797">
    <property type="component" value="Chromosome"/>
</dbReference>
<dbReference type="GO" id="GO:0030313">
    <property type="term" value="C:cell envelope"/>
    <property type="evidence" value="ECO:0007669"/>
    <property type="project" value="UniProtKB-SubCell"/>
</dbReference>
<evidence type="ECO:0000313" key="7">
    <source>
        <dbReference type="Proteomes" id="UP000325797"/>
    </source>
</evidence>
<dbReference type="PANTHER" id="PTHR46847">
    <property type="entry name" value="D-ALLOSE-BINDING PERIPLASMIC PROTEIN-RELATED"/>
    <property type="match status" value="1"/>
</dbReference>
<dbReference type="KEGG" id="hadh:FRZ61_45940"/>
<reference evidence="6 7" key="1">
    <citation type="submission" date="2019-08" db="EMBL/GenBank/DDBJ databases">
        <title>Hyperibacter terrae gen. nov., sp. nov. and Hyperibacter viscosus sp. nov., two new members in the family Rhodospirillaceae isolated from the rhizosphere of Hypericum perforatum.</title>
        <authorList>
            <person name="Noviana Z."/>
        </authorList>
    </citation>
    <scope>NUCLEOTIDE SEQUENCE [LARGE SCALE GENOMIC DNA]</scope>
    <source>
        <strain evidence="6 7">R5959</strain>
    </source>
</reference>
<dbReference type="GO" id="GO:0030246">
    <property type="term" value="F:carbohydrate binding"/>
    <property type="evidence" value="ECO:0007669"/>
    <property type="project" value="UniProtKB-ARBA"/>
</dbReference>
<protein>
    <submittedName>
        <fullName evidence="6">Sugar ABC transporter substrate-binding protein</fullName>
    </submittedName>
</protein>
<dbReference type="RefSeq" id="WP_225308960.1">
    <property type="nucleotide sequence ID" value="NZ_CP042582.1"/>
</dbReference>
<sequence length="382" mass="40796">MLNRFMKIAARGLLAGTIGLSAGLLLDQASAQAKSPPYKIFLSMSYVGNDWQTESGNVVKAMAAAHADKVQFEAQVAGTDAQRQIQQINAMVQSGADAIVMFPISPTALNATIKHACDKGVKIFTYEAAVTEPCAYNMTIDEHAVGEKTAEWLVKAMNGKGNIVLVTGVPGTSTDTLRTEAAMEVFKKYPDIHIIANVVGMWSEATARSELSKVLATHPWKDIDGLWMQVGCYAAFSMMDEAGVPDAEKKPCVGEGTNGHRIQMLTADAGVDGAQGTYRPMGAISISYAAPLYQGGLQLKNALALLETGKEPPHNVFAPLPLVTNENVKLCKAGSWKEMADGCNVFQPSLITNPAWFSSIYSADTPEIGVNAALKGEPEPKE</sequence>
<dbReference type="SUPFAM" id="SSF53822">
    <property type="entry name" value="Periplasmic binding protein-like I"/>
    <property type="match status" value="1"/>
</dbReference>
<dbReference type="InterPro" id="IPR028082">
    <property type="entry name" value="Peripla_BP_I"/>
</dbReference>
<evidence type="ECO:0000259" key="5">
    <source>
        <dbReference type="Pfam" id="PF13407"/>
    </source>
</evidence>
<comment type="similarity">
    <text evidence="2">Belongs to the bacterial solute-binding protein 2 family.</text>
</comment>
<dbReference type="CDD" id="cd19998">
    <property type="entry name" value="PBP1_ABC_sugar_binding-like"/>
    <property type="match status" value="1"/>
</dbReference>
<accession>A0A5J6N782</accession>
<comment type="subcellular location">
    <subcellularLocation>
        <location evidence="1">Cell envelope</location>
    </subcellularLocation>
</comment>
<evidence type="ECO:0000256" key="1">
    <source>
        <dbReference type="ARBA" id="ARBA00004196"/>
    </source>
</evidence>
<dbReference type="InterPro" id="IPR025997">
    <property type="entry name" value="SBP_2_dom"/>
</dbReference>
<proteinExistence type="inferred from homology"/>
<feature type="domain" description="Periplasmic binding protein" evidence="5">
    <location>
        <begin position="40"/>
        <end position="274"/>
    </location>
</feature>